<gene>
    <name evidence="1" type="ORF">CO137_02120</name>
</gene>
<comment type="caution">
    <text evidence="1">The sequence shown here is derived from an EMBL/GenBank/DDBJ whole genome shotgun (WGS) entry which is preliminary data.</text>
</comment>
<evidence type="ECO:0000313" key="2">
    <source>
        <dbReference type="Proteomes" id="UP000230843"/>
    </source>
</evidence>
<organism evidence="1 2">
    <name type="scientific">Candidatus Magasanikbacteria bacterium CG_4_9_14_3_um_filter_32_9</name>
    <dbReference type="NCBI Taxonomy" id="1974644"/>
    <lineage>
        <taxon>Bacteria</taxon>
        <taxon>Candidatus Magasanikiibacteriota</taxon>
    </lineage>
</organism>
<reference evidence="2" key="1">
    <citation type="submission" date="2017-09" db="EMBL/GenBank/DDBJ databases">
        <title>Depth-based differentiation of microbial function through sediment-hosted aquifers and enrichment of novel symbionts in the deep terrestrial subsurface.</title>
        <authorList>
            <person name="Probst A.J."/>
            <person name="Ladd B."/>
            <person name="Jarett J.K."/>
            <person name="Geller-Mcgrath D.E."/>
            <person name="Sieber C.M.K."/>
            <person name="Emerson J.B."/>
            <person name="Anantharaman K."/>
            <person name="Thomas B.C."/>
            <person name="Malmstrom R."/>
            <person name="Stieglmeier M."/>
            <person name="Klingl A."/>
            <person name="Woyke T."/>
            <person name="Ryan C.M."/>
            <person name="Banfield J.F."/>
        </authorList>
    </citation>
    <scope>NUCLEOTIDE SEQUENCE [LARGE SCALE GENOMIC DNA]</scope>
</reference>
<dbReference type="AlphaFoldDB" id="A0A2M7Z6S5"/>
<protein>
    <submittedName>
        <fullName evidence="1">Uncharacterized protein</fullName>
    </submittedName>
</protein>
<name>A0A2M7Z6S5_9BACT</name>
<dbReference type="Proteomes" id="UP000230843">
    <property type="component" value="Unassembled WGS sequence"/>
</dbReference>
<evidence type="ECO:0000313" key="1">
    <source>
        <dbReference type="EMBL" id="PJA89844.1"/>
    </source>
</evidence>
<accession>A0A2M7Z6S5</accession>
<dbReference type="EMBL" id="PFVJ01000044">
    <property type="protein sequence ID" value="PJA89844.1"/>
    <property type="molecule type" value="Genomic_DNA"/>
</dbReference>
<proteinExistence type="predicted"/>
<sequence>MRMYLSFTDVKTCKLVLEEDNGEVFEVITNITSWNLLGVALSSLIINSHLTFSDSVLFLKKCSEENVILSDDVEDSGFPEDNLQIRFVEKGLYKSLILEGVKSGKDIYWELGPLYTWTHVEFVLSHFVFGQYMDLREAHSILEVEKLNDSSFPQYPEDMSEEAKKDMEYNKILDEFITEGDPN</sequence>